<keyword evidence="9" id="KW-1185">Reference proteome</keyword>
<dbReference type="Proteomes" id="UP000095094">
    <property type="component" value="Unassembled WGS sequence"/>
</dbReference>
<dbReference type="PANTHER" id="PTHR15462">
    <property type="entry name" value="SERINE PROTEASE"/>
    <property type="match status" value="1"/>
</dbReference>
<dbReference type="InterPro" id="IPR008256">
    <property type="entry name" value="Peptidase_S1B"/>
</dbReference>
<dbReference type="PRINTS" id="PR00839">
    <property type="entry name" value="V8PROTEASE"/>
</dbReference>
<evidence type="ECO:0000256" key="3">
    <source>
        <dbReference type="ARBA" id="ARBA00022729"/>
    </source>
</evidence>
<keyword evidence="5 6" id="KW-0720">Serine protease</keyword>
<organism evidence="8 9">
    <name type="scientific">Enterococcus termitis</name>
    <dbReference type="NCBI Taxonomy" id="332950"/>
    <lineage>
        <taxon>Bacteria</taxon>
        <taxon>Bacillati</taxon>
        <taxon>Bacillota</taxon>
        <taxon>Bacilli</taxon>
        <taxon>Lactobacillales</taxon>
        <taxon>Enterococcaceae</taxon>
        <taxon>Enterococcus</taxon>
    </lineage>
</organism>
<accession>A0A1E5H183</accession>
<dbReference type="OrthoDB" id="191045at2"/>
<keyword evidence="2 6" id="KW-0645">Protease</keyword>
<feature type="chain" id="PRO_5009027999" description="Serine protease" evidence="6">
    <location>
        <begin position="27"/>
        <end position="665"/>
    </location>
</feature>
<evidence type="ECO:0000256" key="4">
    <source>
        <dbReference type="ARBA" id="ARBA00022801"/>
    </source>
</evidence>
<feature type="signal peptide" evidence="6">
    <location>
        <begin position="1"/>
        <end position="26"/>
    </location>
</feature>
<evidence type="ECO:0000256" key="5">
    <source>
        <dbReference type="ARBA" id="ARBA00022825"/>
    </source>
</evidence>
<dbReference type="EC" id="3.4.21.-" evidence="6"/>
<dbReference type="InterPro" id="IPR043504">
    <property type="entry name" value="Peptidase_S1_PA_chymotrypsin"/>
</dbReference>
<dbReference type="InterPro" id="IPR009003">
    <property type="entry name" value="Peptidase_S1_PA"/>
</dbReference>
<dbReference type="InterPro" id="IPR001254">
    <property type="entry name" value="Trypsin_dom"/>
</dbReference>
<dbReference type="InterPro" id="IPR050966">
    <property type="entry name" value="Glutamyl_endopeptidase"/>
</dbReference>
<reference evidence="9" key="1">
    <citation type="submission" date="2016-09" db="EMBL/GenBank/DDBJ databases">
        <authorList>
            <person name="Gulvik C.A."/>
        </authorList>
    </citation>
    <scope>NUCLEOTIDE SEQUENCE [LARGE SCALE GENOMIC DNA]</scope>
    <source>
        <strain evidence="9">LMG 8895</strain>
    </source>
</reference>
<gene>
    <name evidence="8" type="ORF">BCR25_15740</name>
</gene>
<evidence type="ECO:0000259" key="7">
    <source>
        <dbReference type="Pfam" id="PF00089"/>
    </source>
</evidence>
<evidence type="ECO:0000256" key="2">
    <source>
        <dbReference type="ARBA" id="ARBA00022670"/>
    </source>
</evidence>
<dbReference type="EMBL" id="MIJY01000005">
    <property type="protein sequence ID" value="OEG18653.1"/>
    <property type="molecule type" value="Genomic_DNA"/>
</dbReference>
<evidence type="ECO:0000313" key="8">
    <source>
        <dbReference type="EMBL" id="OEG18653.1"/>
    </source>
</evidence>
<proteinExistence type="inferred from homology"/>
<evidence type="ECO:0000256" key="1">
    <source>
        <dbReference type="ARBA" id="ARBA00008764"/>
    </source>
</evidence>
<keyword evidence="4 6" id="KW-0378">Hydrolase</keyword>
<dbReference type="Gene3D" id="2.40.10.10">
    <property type="entry name" value="Trypsin-like serine proteases"/>
    <property type="match status" value="2"/>
</dbReference>
<dbReference type="GO" id="GO:0006508">
    <property type="term" value="P:proteolysis"/>
    <property type="evidence" value="ECO:0007669"/>
    <property type="project" value="UniProtKB-KW"/>
</dbReference>
<dbReference type="Pfam" id="PF00089">
    <property type="entry name" value="Trypsin"/>
    <property type="match status" value="1"/>
</dbReference>
<dbReference type="AlphaFoldDB" id="A0A1E5H183"/>
<sequence>MSILKKMSVCLGIFYFGIYSSSLVNAEEVSHNDNTIENLEIDEEFIQSLEGEIYSNTESLPNNGELIVELPEDIKNLDKNVIEPYTIFGPDDRSYVSNTSIFPYSAVCQLVMEYSNGTYVGTGNIINNNYVLTAGHNLYSTERREWAKSVTVIPGAYPVGPYSVGTYFGKTTAKKMTVPSGWINNGQTKDDIGVVELRDAIGKKTGSFGLTTKITNPITLTGFHGDWYTATGQPRMATETKNYESLTNDSIRYKLDNWGGSSGSGIYSNKNYQIFGVNAYGLKADYQPNNSTGYNFATRINQSWFNFVATEAKFTPPSRKENKLVSIKSSGYTIWKSIINWNKQTDTSDKLGRVYKVKYAYSHFNGETYYSLYDQNDNWQGYINASGTKEVASQALNKSVTLTKEGVTFWGNFFFSGKKGDTTGKLGKVYNAKLTYTLGNGVKYYSLYNSDGSWAGYLNSSAAKEVKAESFNKDVTVTKEGFTTWGNFYFSNKKGNTKGALGKVYKAKYTYTLGNGVKYYSLYNFDGSWAGYLNANAAKELKAEAYNKEITIAKEGYTIWSNFYFSSKKGNTTGKLKTKYNAKYVYTLGNGVKYYSLYNTSNVWSGYLNTGAGTNVRSLMNAGQTIETTTSESIPEQDFSDGVEENLDPETTFSSGTENIDLVND</sequence>
<comment type="caution">
    <text evidence="8">The sequence shown here is derived from an EMBL/GenBank/DDBJ whole genome shotgun (WGS) entry which is preliminary data.</text>
</comment>
<dbReference type="GO" id="GO:0004252">
    <property type="term" value="F:serine-type endopeptidase activity"/>
    <property type="evidence" value="ECO:0007669"/>
    <property type="project" value="InterPro"/>
</dbReference>
<keyword evidence="3 6" id="KW-0732">Signal</keyword>
<name>A0A1E5H183_9ENTE</name>
<evidence type="ECO:0000256" key="6">
    <source>
        <dbReference type="RuleBase" id="RU004296"/>
    </source>
</evidence>
<dbReference type="SUPFAM" id="SSF50494">
    <property type="entry name" value="Trypsin-like serine proteases"/>
    <property type="match status" value="1"/>
</dbReference>
<dbReference type="PANTHER" id="PTHR15462:SF8">
    <property type="entry name" value="SERINE PROTEASE"/>
    <property type="match status" value="1"/>
</dbReference>
<feature type="domain" description="Peptidase S1" evidence="7">
    <location>
        <begin position="99"/>
        <end position="301"/>
    </location>
</feature>
<comment type="similarity">
    <text evidence="1 6">Belongs to the peptidase S1B family.</text>
</comment>
<protein>
    <recommendedName>
        <fullName evidence="6">Serine protease</fullName>
        <ecNumber evidence="6">3.4.21.-</ecNumber>
    </recommendedName>
</protein>
<evidence type="ECO:0000313" key="9">
    <source>
        <dbReference type="Proteomes" id="UP000095094"/>
    </source>
</evidence>
<dbReference type="RefSeq" id="WP_069662502.1">
    <property type="nucleotide sequence ID" value="NZ_JBHUJJ010000002.1"/>
</dbReference>